<accession>A0A1F5ZVQ5</accession>
<gene>
    <name evidence="1" type="ORF">A3D77_06155</name>
</gene>
<name>A0A1F5ZVQ5_9BACT</name>
<reference evidence="1 2" key="1">
    <citation type="journal article" date="2016" name="Nat. Commun.">
        <title>Thousands of microbial genomes shed light on interconnected biogeochemical processes in an aquifer system.</title>
        <authorList>
            <person name="Anantharaman K."/>
            <person name="Brown C.T."/>
            <person name="Hug L.A."/>
            <person name="Sharon I."/>
            <person name="Castelle C.J."/>
            <person name="Probst A.J."/>
            <person name="Thomas B.C."/>
            <person name="Singh A."/>
            <person name="Wilkins M.J."/>
            <person name="Karaoz U."/>
            <person name="Brodie E.L."/>
            <person name="Williams K.H."/>
            <person name="Hubbard S.S."/>
            <person name="Banfield J.F."/>
        </authorList>
    </citation>
    <scope>NUCLEOTIDE SEQUENCE [LARGE SCALE GENOMIC DNA]</scope>
</reference>
<dbReference type="EMBL" id="MFJL01000011">
    <property type="protein sequence ID" value="OGG16566.1"/>
    <property type="molecule type" value="Genomic_DNA"/>
</dbReference>
<dbReference type="Proteomes" id="UP000176923">
    <property type="component" value="Unassembled WGS sequence"/>
</dbReference>
<evidence type="ECO:0000313" key="2">
    <source>
        <dbReference type="Proteomes" id="UP000176923"/>
    </source>
</evidence>
<dbReference type="AlphaFoldDB" id="A0A1F5ZVQ5"/>
<sequence length="73" mass="8226">MEARGRNKQFAYGTFEKKKSRPANAVRPPGLSAIGRIPPCWPIAFTKAAKMILPFRPHSFTKVAESELRDIKL</sequence>
<protein>
    <submittedName>
        <fullName evidence="1">Uncharacterized protein</fullName>
    </submittedName>
</protein>
<proteinExistence type="predicted"/>
<evidence type="ECO:0000313" key="1">
    <source>
        <dbReference type="EMBL" id="OGG16566.1"/>
    </source>
</evidence>
<comment type="caution">
    <text evidence="1">The sequence shown here is derived from an EMBL/GenBank/DDBJ whole genome shotgun (WGS) entry which is preliminary data.</text>
</comment>
<dbReference type="STRING" id="1798382.A3D77_06155"/>
<organism evidence="1 2">
    <name type="scientific">Candidatus Gottesmanbacteria bacterium RIFCSPHIGHO2_02_FULL_39_11</name>
    <dbReference type="NCBI Taxonomy" id="1798382"/>
    <lineage>
        <taxon>Bacteria</taxon>
        <taxon>Candidatus Gottesmaniibacteriota</taxon>
    </lineage>
</organism>